<gene>
    <name evidence="2" type="ORF">METZ01_LOCUS165718</name>
</gene>
<evidence type="ECO:0000259" key="1">
    <source>
        <dbReference type="SMART" id="SM00460"/>
    </source>
</evidence>
<evidence type="ECO:0000313" key="2">
    <source>
        <dbReference type="EMBL" id="SVB12864.1"/>
    </source>
</evidence>
<dbReference type="Gene3D" id="3.10.620.30">
    <property type="match status" value="1"/>
</dbReference>
<proteinExistence type="predicted"/>
<dbReference type="EMBL" id="UINC01029703">
    <property type="protein sequence ID" value="SVB12864.1"/>
    <property type="molecule type" value="Genomic_DNA"/>
</dbReference>
<name>A0A382BGS8_9ZZZZ</name>
<reference evidence="2" key="1">
    <citation type="submission" date="2018-05" db="EMBL/GenBank/DDBJ databases">
        <authorList>
            <person name="Lanie J.A."/>
            <person name="Ng W.-L."/>
            <person name="Kazmierczak K.M."/>
            <person name="Andrzejewski T.M."/>
            <person name="Davidsen T.M."/>
            <person name="Wayne K.J."/>
            <person name="Tettelin H."/>
            <person name="Glass J.I."/>
            <person name="Rusch D."/>
            <person name="Podicherti R."/>
            <person name="Tsui H.-C.T."/>
            <person name="Winkler M.E."/>
        </authorList>
    </citation>
    <scope>NUCLEOTIDE SEQUENCE</scope>
</reference>
<dbReference type="PANTHER" id="PTHR38339:SF1">
    <property type="entry name" value="TRANSGLUTAMINASE-LIKE DOMAIN-CONTAINING PROTEIN"/>
    <property type="match status" value="1"/>
</dbReference>
<dbReference type="SUPFAM" id="SSF54001">
    <property type="entry name" value="Cysteine proteinases"/>
    <property type="match status" value="1"/>
</dbReference>
<dbReference type="Pfam" id="PF01841">
    <property type="entry name" value="Transglut_core"/>
    <property type="match status" value="1"/>
</dbReference>
<organism evidence="2">
    <name type="scientific">marine metagenome</name>
    <dbReference type="NCBI Taxonomy" id="408172"/>
    <lineage>
        <taxon>unclassified sequences</taxon>
        <taxon>metagenomes</taxon>
        <taxon>ecological metagenomes</taxon>
    </lineage>
</organism>
<dbReference type="AlphaFoldDB" id="A0A382BGS8"/>
<dbReference type="SMART" id="SM00460">
    <property type="entry name" value="TGc"/>
    <property type="match status" value="1"/>
</dbReference>
<sequence length="446" mass="50562">MKSIRPKTVLFLIPITSFLYSQSANSDVPKQVPNVVTADIQAGIEKYIEDETARGGGYFEFSSDGQDFSFKLVRVHTEYLANLATRRHFACVDLVDTVGDVYDVDFFLSGDPGDMTVTDKTLHKLNGIPFYTWEQNRRGTWKRVPIEKATPKLLGVIEGEDEFNFLYRVKLPEITETARMWLPLPETDKFQSVEIKEVNFSKYRVIKEPKYGNKSLFFELGPEDSGTTIDIRFHINRKEKAAYASESIDRDKYLEAQRLTPINDNFKAIAGEVVAGKKSDLVRARALYDHVIDRMRYMKYGSGWGKGDAVYACDVRTGNCTDFHAYFISLARAVGIPARFAIGAAIPSSRNDGGIDGYHCWVEFYADGKWWPVDISEADKYSSLSTYYFGHHPANRFEFSRGRDLEFDPGPASGPINFLAYPVLEIGGEQVRTKTEFSFNRNVSPN</sequence>
<accession>A0A382BGS8</accession>
<feature type="domain" description="Transglutaminase-like" evidence="1">
    <location>
        <begin position="312"/>
        <end position="377"/>
    </location>
</feature>
<dbReference type="InterPro" id="IPR002931">
    <property type="entry name" value="Transglutaminase-like"/>
</dbReference>
<protein>
    <recommendedName>
        <fullName evidence="1">Transglutaminase-like domain-containing protein</fullName>
    </recommendedName>
</protein>
<dbReference type="InterPro" id="IPR038765">
    <property type="entry name" value="Papain-like_cys_pep_sf"/>
</dbReference>
<dbReference type="PANTHER" id="PTHR38339">
    <property type="entry name" value="TRANSGLUTAMINASE DOMAIN PROTEIN"/>
    <property type="match status" value="1"/>
</dbReference>